<accession>A0A511D8G6</accession>
<dbReference type="SUPFAM" id="SSF47598">
    <property type="entry name" value="Ribbon-helix-helix"/>
    <property type="match status" value="1"/>
</dbReference>
<evidence type="ECO:0000313" key="2">
    <source>
        <dbReference type="Proteomes" id="UP000321328"/>
    </source>
</evidence>
<comment type="caution">
    <text evidence="1">The sequence shown here is derived from an EMBL/GenBank/DDBJ whole genome shotgun (WGS) entry which is preliminary data.</text>
</comment>
<dbReference type="GO" id="GO:0006355">
    <property type="term" value="P:regulation of DNA-templated transcription"/>
    <property type="evidence" value="ECO:0007669"/>
    <property type="project" value="InterPro"/>
</dbReference>
<dbReference type="InterPro" id="IPR010985">
    <property type="entry name" value="Ribbon_hlx_hlx"/>
</dbReference>
<dbReference type="Proteomes" id="UP000321328">
    <property type="component" value="Unassembled WGS sequence"/>
</dbReference>
<keyword evidence="2" id="KW-1185">Reference proteome</keyword>
<name>A0A511D8G6_9PSEU</name>
<protein>
    <submittedName>
        <fullName evidence="1">Putative antitoxin VapB9</fullName>
    </submittedName>
</protein>
<reference evidence="1 2" key="1">
    <citation type="submission" date="2019-07" db="EMBL/GenBank/DDBJ databases">
        <title>Whole genome shotgun sequence of Pseudonocardia asaccharolytica NBRC 16224.</title>
        <authorList>
            <person name="Hosoyama A."/>
            <person name="Uohara A."/>
            <person name="Ohji S."/>
            <person name="Ichikawa N."/>
        </authorList>
    </citation>
    <scope>NUCLEOTIDE SEQUENCE [LARGE SCALE GENOMIC DNA]</scope>
    <source>
        <strain evidence="1 2">NBRC 16224</strain>
    </source>
</reference>
<dbReference type="AlphaFoldDB" id="A0A511D8G6"/>
<dbReference type="EMBL" id="BJVI01000051">
    <property type="protein sequence ID" value="GEL19944.1"/>
    <property type="molecule type" value="Genomic_DNA"/>
</dbReference>
<organism evidence="1 2">
    <name type="scientific">Pseudonocardia asaccharolytica DSM 44247 = NBRC 16224</name>
    <dbReference type="NCBI Taxonomy" id="1123024"/>
    <lineage>
        <taxon>Bacteria</taxon>
        <taxon>Bacillati</taxon>
        <taxon>Actinomycetota</taxon>
        <taxon>Actinomycetes</taxon>
        <taxon>Pseudonocardiales</taxon>
        <taxon>Pseudonocardiaceae</taxon>
        <taxon>Pseudonocardia</taxon>
    </lineage>
</organism>
<proteinExistence type="predicted"/>
<dbReference type="STRING" id="1123024.GCA_000423625_04631"/>
<gene>
    <name evidence="1" type="primary">vapB9</name>
    <name evidence="1" type="ORF">PA7_37810</name>
</gene>
<sequence length="70" mass="7499">MYLRNVPDEVVERLERLAARDATSVAAVAVRELAEVSRRADNPALLGALPDLGVETGTILADLDAERAGR</sequence>
<evidence type="ECO:0000313" key="1">
    <source>
        <dbReference type="EMBL" id="GEL19944.1"/>
    </source>
</evidence>